<evidence type="ECO:0000259" key="2">
    <source>
        <dbReference type="Pfam" id="PF21603"/>
    </source>
</evidence>
<proteinExistence type="predicted"/>
<accession>A0A8D8G8Z9</accession>
<dbReference type="InterPro" id="IPR050754">
    <property type="entry name" value="FKBP4/5/8-like"/>
</dbReference>
<dbReference type="EMBL" id="HBUE01135459">
    <property type="protein sequence ID" value="CAG6498436.1"/>
    <property type="molecule type" value="Transcribed_RNA"/>
</dbReference>
<dbReference type="PANTHER" id="PTHR46512">
    <property type="entry name" value="PEPTIDYLPROLYL ISOMERASE"/>
    <property type="match status" value="1"/>
</dbReference>
<dbReference type="InterPro" id="IPR048919">
    <property type="entry name" value="Bdbt-like_TPR"/>
</dbReference>
<protein>
    <submittedName>
        <fullName evidence="3">(northern house mosquito) hypothetical protein</fullName>
    </submittedName>
</protein>
<dbReference type="InterPro" id="IPR040478">
    <property type="entry name" value="FKBP_N_2"/>
</dbReference>
<reference evidence="3" key="1">
    <citation type="submission" date="2021-05" db="EMBL/GenBank/DDBJ databases">
        <authorList>
            <person name="Alioto T."/>
            <person name="Alioto T."/>
            <person name="Gomez Garrido J."/>
        </authorList>
    </citation>
    <scope>NUCLEOTIDE SEQUENCE</scope>
</reference>
<dbReference type="Pfam" id="PF21603">
    <property type="entry name" value="Bdbt-like_TPR"/>
    <property type="match status" value="1"/>
</dbReference>
<feature type="domain" description="BDBT FKBP like N-terminal" evidence="1">
    <location>
        <begin position="24"/>
        <end position="128"/>
    </location>
</feature>
<dbReference type="Pfam" id="PF18023">
    <property type="entry name" value="FKBP_N_2"/>
    <property type="match status" value="1"/>
</dbReference>
<sequence length="296" mass="33697">MDVEPTNVSRSPPRDELALVPSVWVDDGKGLRKELISFSCKSMKKPSELSRCLVKIGDVSDLGTRESNFLKLDEPGNEQWISMGSSVTPIDYYVEQILAQMFTNERSRCTISCKSGSVSFVLELLRIEDNEYYFTRSSAQMLTLAKQYKENGVKCFAKYPLLAHQFFNRAAKCLLSFAPLEYLDPAIEGADTIASIQSLLETLNLNIAACLLKQNRFDDALHMLEYVDRQNNPSPKAIYRKALAQFHVKQYTEAVKTLQRIDYATNKECSTLYANIVTNLEKEKEKYNSMVRKMFG</sequence>
<dbReference type="EMBL" id="HBUE01135458">
    <property type="protein sequence ID" value="CAG6498433.1"/>
    <property type="molecule type" value="Transcribed_RNA"/>
</dbReference>
<feature type="domain" description="Bride of doubletime-like TPR" evidence="2">
    <location>
        <begin position="139"/>
        <end position="221"/>
    </location>
</feature>
<dbReference type="Gene3D" id="2.40.30.320">
    <property type="match status" value="1"/>
</dbReference>
<evidence type="ECO:0000313" key="3">
    <source>
        <dbReference type="EMBL" id="CAG6498433.1"/>
    </source>
</evidence>
<dbReference type="SUPFAM" id="SSF48452">
    <property type="entry name" value="TPR-like"/>
    <property type="match status" value="1"/>
</dbReference>
<dbReference type="InterPro" id="IPR011990">
    <property type="entry name" value="TPR-like_helical_dom_sf"/>
</dbReference>
<organism evidence="3">
    <name type="scientific">Culex pipiens</name>
    <name type="common">House mosquito</name>
    <dbReference type="NCBI Taxonomy" id="7175"/>
    <lineage>
        <taxon>Eukaryota</taxon>
        <taxon>Metazoa</taxon>
        <taxon>Ecdysozoa</taxon>
        <taxon>Arthropoda</taxon>
        <taxon>Hexapoda</taxon>
        <taxon>Insecta</taxon>
        <taxon>Pterygota</taxon>
        <taxon>Neoptera</taxon>
        <taxon>Endopterygota</taxon>
        <taxon>Diptera</taxon>
        <taxon>Nematocera</taxon>
        <taxon>Culicoidea</taxon>
        <taxon>Culicidae</taxon>
        <taxon>Culicinae</taxon>
        <taxon>Culicini</taxon>
        <taxon>Culex</taxon>
        <taxon>Culex</taxon>
    </lineage>
</organism>
<name>A0A8D8G8Z9_CULPI</name>
<evidence type="ECO:0000259" key="1">
    <source>
        <dbReference type="Pfam" id="PF18023"/>
    </source>
</evidence>
<dbReference type="Gene3D" id="1.20.58.80">
    <property type="entry name" value="Phosphotransferase system, lactose/cellobiose-type IIA subunit"/>
    <property type="match status" value="1"/>
</dbReference>
<dbReference type="AlphaFoldDB" id="A0A8D8G8Z9"/>
<dbReference type="PANTHER" id="PTHR46512:SF10">
    <property type="entry name" value="FK506-BINDING PROTEIN-LIKE"/>
    <property type="match status" value="1"/>
</dbReference>
<dbReference type="EMBL" id="HBUE01135457">
    <property type="protein sequence ID" value="CAG6498431.1"/>
    <property type="molecule type" value="Transcribed_RNA"/>
</dbReference>